<reference evidence="2" key="2">
    <citation type="submission" date="2023-05" db="EMBL/GenBank/DDBJ databases">
        <authorList>
            <person name="Schelkunov M.I."/>
        </authorList>
    </citation>
    <scope>NUCLEOTIDE SEQUENCE</scope>
    <source>
        <strain evidence="2">Hsosn_3</strain>
        <tissue evidence="2">Leaf</tissue>
    </source>
</reference>
<feature type="region of interest" description="Disordered" evidence="1">
    <location>
        <begin position="102"/>
        <end position="139"/>
    </location>
</feature>
<dbReference type="GO" id="GO:0031982">
    <property type="term" value="C:vesicle"/>
    <property type="evidence" value="ECO:0007669"/>
    <property type="project" value="TreeGrafter"/>
</dbReference>
<protein>
    <recommendedName>
        <fullName evidence="4">J domain-containing protein</fullName>
    </recommendedName>
</protein>
<dbReference type="Proteomes" id="UP001237642">
    <property type="component" value="Unassembled WGS sequence"/>
</dbReference>
<dbReference type="GO" id="GO:0072583">
    <property type="term" value="P:clathrin-dependent endocytosis"/>
    <property type="evidence" value="ECO:0007669"/>
    <property type="project" value="TreeGrafter"/>
</dbReference>
<evidence type="ECO:0000313" key="2">
    <source>
        <dbReference type="EMBL" id="KAK1396611.1"/>
    </source>
</evidence>
<gene>
    <name evidence="2" type="ORF">POM88_006474</name>
</gene>
<evidence type="ECO:0000256" key="1">
    <source>
        <dbReference type="SAM" id="MobiDB-lite"/>
    </source>
</evidence>
<evidence type="ECO:0008006" key="4">
    <source>
        <dbReference type="Google" id="ProtNLM"/>
    </source>
</evidence>
<feature type="compositionally biased region" description="Acidic residues" evidence="1">
    <location>
        <begin position="124"/>
        <end position="133"/>
    </location>
</feature>
<dbReference type="GO" id="GO:0005737">
    <property type="term" value="C:cytoplasm"/>
    <property type="evidence" value="ECO:0007669"/>
    <property type="project" value="TreeGrafter"/>
</dbReference>
<dbReference type="PANTHER" id="PTHR23172">
    <property type="entry name" value="AUXILIN/CYCLIN G-ASSOCIATED KINASE-RELATED"/>
    <property type="match status" value="1"/>
</dbReference>
<organism evidence="2 3">
    <name type="scientific">Heracleum sosnowskyi</name>
    <dbReference type="NCBI Taxonomy" id="360622"/>
    <lineage>
        <taxon>Eukaryota</taxon>
        <taxon>Viridiplantae</taxon>
        <taxon>Streptophyta</taxon>
        <taxon>Embryophyta</taxon>
        <taxon>Tracheophyta</taxon>
        <taxon>Spermatophyta</taxon>
        <taxon>Magnoliopsida</taxon>
        <taxon>eudicotyledons</taxon>
        <taxon>Gunneridae</taxon>
        <taxon>Pentapetalae</taxon>
        <taxon>asterids</taxon>
        <taxon>campanulids</taxon>
        <taxon>Apiales</taxon>
        <taxon>Apiaceae</taxon>
        <taxon>Apioideae</taxon>
        <taxon>apioid superclade</taxon>
        <taxon>Tordylieae</taxon>
        <taxon>Tordyliinae</taxon>
        <taxon>Heracleum</taxon>
    </lineage>
</organism>
<dbReference type="GO" id="GO:0030276">
    <property type="term" value="F:clathrin binding"/>
    <property type="evidence" value="ECO:0007669"/>
    <property type="project" value="TreeGrafter"/>
</dbReference>
<keyword evidence="3" id="KW-1185">Reference proteome</keyword>
<proteinExistence type="predicted"/>
<dbReference type="EMBL" id="JAUIZM010000002">
    <property type="protein sequence ID" value="KAK1396611.1"/>
    <property type="molecule type" value="Genomic_DNA"/>
</dbReference>
<dbReference type="SUPFAM" id="SSF46565">
    <property type="entry name" value="Chaperone J-domain"/>
    <property type="match status" value="1"/>
</dbReference>
<sequence length="139" mass="15697">MFHFNNVTKSQPTFDIKLILCLQILGPGSGWQLISLIDIVTSNVVKKAYRKATLYVHPDKLQQRGASIREKYICEKVFDLLKSPWWFVMVIILLKANNKVDAKPVPEPEKTIEASSVKPPKAEECDEGEDEDGDLKGVL</sequence>
<evidence type="ECO:0000313" key="3">
    <source>
        <dbReference type="Proteomes" id="UP001237642"/>
    </source>
</evidence>
<name>A0AAD8J5I6_9APIA</name>
<dbReference type="Gene3D" id="1.10.287.110">
    <property type="entry name" value="DnaJ domain"/>
    <property type="match status" value="1"/>
</dbReference>
<reference evidence="2" key="1">
    <citation type="submission" date="2023-02" db="EMBL/GenBank/DDBJ databases">
        <title>Genome of toxic invasive species Heracleum sosnowskyi carries increased number of genes despite the absence of recent whole-genome duplications.</title>
        <authorList>
            <person name="Schelkunov M."/>
            <person name="Shtratnikova V."/>
            <person name="Makarenko M."/>
            <person name="Klepikova A."/>
            <person name="Omelchenko D."/>
            <person name="Novikova G."/>
            <person name="Obukhova E."/>
            <person name="Bogdanov V."/>
            <person name="Penin A."/>
            <person name="Logacheva M."/>
        </authorList>
    </citation>
    <scope>NUCLEOTIDE SEQUENCE</scope>
    <source>
        <strain evidence="2">Hsosn_3</strain>
        <tissue evidence="2">Leaf</tissue>
    </source>
</reference>
<dbReference type="PANTHER" id="PTHR23172:SF87">
    <property type="entry name" value="CHAPERONE DNAJ-DOMAIN SUPERFAMILY PROTEIN"/>
    <property type="match status" value="1"/>
</dbReference>
<accession>A0AAD8J5I6</accession>
<dbReference type="AlphaFoldDB" id="A0AAD8J5I6"/>
<comment type="caution">
    <text evidence="2">The sequence shown here is derived from an EMBL/GenBank/DDBJ whole genome shotgun (WGS) entry which is preliminary data.</text>
</comment>
<dbReference type="GO" id="GO:0072318">
    <property type="term" value="P:clathrin coat disassembly"/>
    <property type="evidence" value="ECO:0007669"/>
    <property type="project" value="TreeGrafter"/>
</dbReference>
<feature type="compositionally biased region" description="Basic and acidic residues" evidence="1">
    <location>
        <begin position="102"/>
        <end position="112"/>
    </location>
</feature>
<dbReference type="InterPro" id="IPR036869">
    <property type="entry name" value="J_dom_sf"/>
</dbReference>